<dbReference type="RefSeq" id="WP_170094329.1">
    <property type="nucleotide sequence ID" value="NZ_WOYG01000001.1"/>
</dbReference>
<name>A0A847UC32_9EURY</name>
<dbReference type="EMBL" id="WOYG01000001">
    <property type="protein sequence ID" value="NLV10659.1"/>
    <property type="molecule type" value="Genomic_DNA"/>
</dbReference>
<dbReference type="AlphaFoldDB" id="A0A847UC32"/>
<reference evidence="2" key="1">
    <citation type="submission" date="2019-12" db="EMBL/GenBank/DDBJ databases">
        <title>Whole-genome sequence of Halomicrobium mukohataei pws1.</title>
        <authorList>
            <person name="Verma D.K."/>
            <person name="Gopal K."/>
            <person name="Prasad E.S."/>
        </authorList>
    </citation>
    <scope>NUCLEOTIDE SEQUENCE</scope>
    <source>
        <strain evidence="2">Pws1</strain>
    </source>
</reference>
<sequence>MTSPTADSACYHVADFRICPIDSSRRRNRDLCELCFPDDKVPDHVTHFVFSGQGKYLHRSPDQGGEAEGTDAHSSPDSYSQVTSILKDEDVTTWEDARRVAGGES</sequence>
<accession>A0A847UC32</accession>
<evidence type="ECO:0000256" key="1">
    <source>
        <dbReference type="SAM" id="MobiDB-lite"/>
    </source>
</evidence>
<feature type="region of interest" description="Disordered" evidence="1">
    <location>
        <begin position="56"/>
        <end position="86"/>
    </location>
</feature>
<proteinExistence type="predicted"/>
<comment type="caution">
    <text evidence="2">The sequence shown here is derived from an EMBL/GenBank/DDBJ whole genome shotgun (WGS) entry which is preliminary data.</text>
</comment>
<gene>
    <name evidence="2" type="ORF">GOC74_12060</name>
</gene>
<evidence type="ECO:0000313" key="3">
    <source>
        <dbReference type="Proteomes" id="UP000608662"/>
    </source>
</evidence>
<organism evidence="2 3">
    <name type="scientific">Halomicrobium mukohataei</name>
    <dbReference type="NCBI Taxonomy" id="57705"/>
    <lineage>
        <taxon>Archaea</taxon>
        <taxon>Methanobacteriati</taxon>
        <taxon>Methanobacteriota</taxon>
        <taxon>Stenosarchaea group</taxon>
        <taxon>Halobacteria</taxon>
        <taxon>Halobacteriales</taxon>
        <taxon>Haloarculaceae</taxon>
        <taxon>Halomicrobium</taxon>
    </lineage>
</organism>
<dbReference type="Proteomes" id="UP000608662">
    <property type="component" value="Unassembled WGS sequence"/>
</dbReference>
<feature type="compositionally biased region" description="Polar residues" evidence="1">
    <location>
        <begin position="72"/>
        <end position="84"/>
    </location>
</feature>
<evidence type="ECO:0000313" key="2">
    <source>
        <dbReference type="EMBL" id="NLV10659.1"/>
    </source>
</evidence>
<protein>
    <submittedName>
        <fullName evidence="2">Uncharacterized protein</fullName>
    </submittedName>
</protein>